<comment type="caution">
    <text evidence="2">The sequence shown here is derived from an EMBL/GenBank/DDBJ whole genome shotgun (WGS) entry which is preliminary data.</text>
</comment>
<evidence type="ECO:0008006" key="4">
    <source>
        <dbReference type="Google" id="ProtNLM"/>
    </source>
</evidence>
<dbReference type="EMBL" id="WUTW01000002">
    <property type="protein sequence ID" value="MXQ64787.1"/>
    <property type="molecule type" value="Genomic_DNA"/>
</dbReference>
<evidence type="ECO:0000256" key="1">
    <source>
        <dbReference type="SAM" id="MobiDB-lite"/>
    </source>
</evidence>
<feature type="compositionally biased region" description="Gly residues" evidence="1">
    <location>
        <begin position="213"/>
        <end position="225"/>
    </location>
</feature>
<gene>
    <name evidence="2" type="ORF">GQ466_12130</name>
</gene>
<feature type="region of interest" description="Disordered" evidence="1">
    <location>
        <begin position="198"/>
        <end position="306"/>
    </location>
</feature>
<organism evidence="2 3">
    <name type="scientific">Actinomadura rayongensis</name>
    <dbReference type="NCBI Taxonomy" id="1429076"/>
    <lineage>
        <taxon>Bacteria</taxon>
        <taxon>Bacillati</taxon>
        <taxon>Actinomycetota</taxon>
        <taxon>Actinomycetes</taxon>
        <taxon>Streptosporangiales</taxon>
        <taxon>Thermomonosporaceae</taxon>
        <taxon>Actinomadura</taxon>
    </lineage>
</organism>
<keyword evidence="3" id="KW-1185">Reference proteome</keyword>
<proteinExistence type="predicted"/>
<dbReference type="OrthoDB" id="3538865at2"/>
<evidence type="ECO:0000313" key="2">
    <source>
        <dbReference type="EMBL" id="MXQ64787.1"/>
    </source>
</evidence>
<feature type="compositionally biased region" description="Acidic residues" evidence="1">
    <location>
        <begin position="384"/>
        <end position="397"/>
    </location>
</feature>
<dbReference type="Gene3D" id="1.10.287.1060">
    <property type="entry name" value="ESAT-6-like"/>
    <property type="match status" value="1"/>
</dbReference>
<dbReference type="InterPro" id="IPR036689">
    <property type="entry name" value="ESAT-6-like_sf"/>
</dbReference>
<name>A0A6I4W3P1_9ACTN</name>
<protein>
    <recommendedName>
        <fullName evidence="4">WXG100 family type VII secretion target</fullName>
    </recommendedName>
</protein>
<dbReference type="AlphaFoldDB" id="A0A6I4W3P1"/>
<reference evidence="2 3" key="1">
    <citation type="submission" date="2019-12" db="EMBL/GenBank/DDBJ databases">
        <title>Nocardia macrotermitis sp. nov. and Nocardia aurantia sp. nov., isolated from the gut of the fungus growing-termite Macrotermes natalensis.</title>
        <authorList>
            <person name="Christine B."/>
            <person name="Rene B."/>
        </authorList>
    </citation>
    <scope>NUCLEOTIDE SEQUENCE [LARGE SCALE GENOMIC DNA]</scope>
    <source>
        <strain evidence="2 3">DSM 102126</strain>
    </source>
</reference>
<dbReference type="SUPFAM" id="SSF140453">
    <property type="entry name" value="EsxAB dimer-like"/>
    <property type="match status" value="1"/>
</dbReference>
<feature type="region of interest" description="Disordered" evidence="1">
    <location>
        <begin position="350"/>
        <end position="403"/>
    </location>
</feature>
<feature type="compositionally biased region" description="Gly residues" evidence="1">
    <location>
        <begin position="350"/>
        <end position="371"/>
    </location>
</feature>
<accession>A0A6I4W3P1</accession>
<feature type="compositionally biased region" description="Polar residues" evidence="1">
    <location>
        <begin position="242"/>
        <end position="251"/>
    </location>
</feature>
<evidence type="ECO:0000313" key="3">
    <source>
        <dbReference type="Proteomes" id="UP000431901"/>
    </source>
</evidence>
<sequence>MTEHKPKDFPIRRNCMAPQPFKGGMDEMNQILQATDPRAVTRAGQTYTTAASKFNDAAGVLRAQAAALKAVWKGDDAEAAIEQMGRLQTSATNLGKTAGETGKALSTYGPQLEWYKQHAPGKGNFAGLTTGDAETFAAGTMIAGPTGGLIAIGGKKLGEALGLLDNEEEKAAQEHMKRLTERSVQAHEALPTNLTTDLPYTQSHYETPKNPYKGGGGGGGGGGGAHVPTNPYGNNPGGGQHVPTNPYGSHPTNPPGGQHVPNPYGNHPNPGGQHVPNPYGGPKPGSSDLAGLPGGGGGGGLGSDPFGGGGGLGGGLGSGGFGGGAGSGVPGGMPGGLGGAGAGLGAGMRGGKPGAGGAGGAPMGGRGGGGGKGEEEHERTTWLTEDEDVWGGNDDDTAPPVIG</sequence>
<dbReference type="RefSeq" id="WP_161102963.1">
    <property type="nucleotide sequence ID" value="NZ_JBHLYI010000001.1"/>
</dbReference>
<feature type="compositionally biased region" description="Gly residues" evidence="1">
    <location>
        <begin position="292"/>
        <end position="306"/>
    </location>
</feature>
<feature type="compositionally biased region" description="Low complexity" evidence="1">
    <location>
        <begin position="261"/>
        <end position="272"/>
    </location>
</feature>
<dbReference type="Proteomes" id="UP000431901">
    <property type="component" value="Unassembled WGS sequence"/>
</dbReference>